<dbReference type="SUPFAM" id="SSF53955">
    <property type="entry name" value="Lysozyme-like"/>
    <property type="match status" value="1"/>
</dbReference>
<dbReference type="Gene3D" id="1.10.101.10">
    <property type="entry name" value="PGBD-like superfamily/PGBD"/>
    <property type="match status" value="1"/>
</dbReference>
<proteinExistence type="predicted"/>
<dbReference type="Gene3D" id="1.10.530.10">
    <property type="match status" value="1"/>
</dbReference>
<dbReference type="NCBIfam" id="TIGR02283">
    <property type="entry name" value="MltB_2"/>
    <property type="match status" value="1"/>
</dbReference>
<reference evidence="4" key="1">
    <citation type="journal article" date="2014" name="Int. J. Syst. Evol. Microbiol.">
        <title>Complete genome sequence of Corynebacterium casei LMG S-19264T (=DSM 44701T), isolated from a smear-ripened cheese.</title>
        <authorList>
            <consortium name="US DOE Joint Genome Institute (JGI-PGF)"/>
            <person name="Walter F."/>
            <person name="Albersmeier A."/>
            <person name="Kalinowski J."/>
            <person name="Ruckert C."/>
        </authorList>
    </citation>
    <scope>NUCLEOTIDE SEQUENCE</scope>
    <source>
        <strain evidence="4">CGMCC 1.10859</strain>
    </source>
</reference>
<evidence type="ECO:0000259" key="3">
    <source>
        <dbReference type="Pfam" id="PF13406"/>
    </source>
</evidence>
<dbReference type="Pfam" id="PF13406">
    <property type="entry name" value="SLT_2"/>
    <property type="match status" value="1"/>
</dbReference>
<dbReference type="Pfam" id="PF01471">
    <property type="entry name" value="PG_binding_1"/>
    <property type="match status" value="1"/>
</dbReference>
<evidence type="ECO:0000313" key="5">
    <source>
        <dbReference type="EMBL" id="SDW52178.1"/>
    </source>
</evidence>
<dbReference type="Proteomes" id="UP000634647">
    <property type="component" value="Unassembled WGS sequence"/>
</dbReference>
<feature type="domain" description="Transglycosylase SLT" evidence="3">
    <location>
        <begin position="63"/>
        <end position="353"/>
    </location>
</feature>
<dbReference type="InterPro" id="IPR036366">
    <property type="entry name" value="PGBDSf"/>
</dbReference>
<feature type="signal peptide" evidence="1">
    <location>
        <begin position="1"/>
        <end position="21"/>
    </location>
</feature>
<dbReference type="InterPro" id="IPR002477">
    <property type="entry name" value="Peptidoglycan-bd-like"/>
</dbReference>
<dbReference type="CDD" id="cd13399">
    <property type="entry name" value="Slt35-like"/>
    <property type="match status" value="1"/>
</dbReference>
<comment type="caution">
    <text evidence="4">The sequence shown here is derived from an EMBL/GenBank/DDBJ whole genome shotgun (WGS) entry which is preliminary data.</text>
</comment>
<protein>
    <submittedName>
        <fullName evidence="4 5">Murein transglycosylase</fullName>
    </submittedName>
</protein>
<dbReference type="PANTHER" id="PTHR30163:SF8">
    <property type="entry name" value="LYTIC MUREIN TRANSGLYCOSYLASE"/>
    <property type="match status" value="1"/>
</dbReference>
<dbReference type="InterPro" id="IPR036365">
    <property type="entry name" value="PGBD-like_sf"/>
</dbReference>
<dbReference type="FunFam" id="1.10.8.350:FF:000001">
    <property type="entry name" value="Lytic murein transglycosylase B"/>
    <property type="match status" value="1"/>
</dbReference>
<evidence type="ECO:0000256" key="1">
    <source>
        <dbReference type="SAM" id="SignalP"/>
    </source>
</evidence>
<reference evidence="5 6" key="2">
    <citation type="submission" date="2016-10" db="EMBL/GenBank/DDBJ databases">
        <authorList>
            <person name="Varghese N."/>
            <person name="Submissions S."/>
        </authorList>
    </citation>
    <scope>NUCLEOTIDE SEQUENCE [LARGE SCALE GENOMIC DNA]</scope>
    <source>
        <strain evidence="5 6">DSM 24802</strain>
    </source>
</reference>
<dbReference type="AlphaFoldDB" id="A0AAN4UNB2"/>
<sequence length="432" mass="47567">MRFAVMAFGLCACLAAGATVASGMAVERSPQPRARPSEAAAQAIRVSDPDQMRGAAPEDDAGFQRWIRNFRAVALKRGISARTFQRAFAGVTLNTYVLERDRNQSEFTKTIWQYLDSAASAQRIANGREAMRKYARVLDQIQRRYQVDKSVVVAIWGLESNYGTHRGTVPIIGALATLAYEGRRGRFFETQLIDALRIIQDGDVSPTQMTGSWAGAMGHTQFIPSSYLAYAVDFRGDGKRDIWSNDPTDALASTAAYLHRFGWQEGQPWGIEVRLPAGFDYALSNRRIKKTASQWERLGVRTATGAPLPDHGPGSVLLPAGAKGAAFMVYHNFGVIERYNSADAYVIAVGYLASRIDGGPPIRHSWPLGDRALTFAERKELQTRLTRAGFDTHGVDGRIGPDTIKAIRAYQRHAGLIPDGYASSRLLQRLRG</sequence>
<dbReference type="GO" id="GO:0009253">
    <property type="term" value="P:peptidoglycan catabolic process"/>
    <property type="evidence" value="ECO:0007669"/>
    <property type="project" value="TreeGrafter"/>
</dbReference>
<organism evidence="4 7">
    <name type="scientific">Allgaiera indica</name>
    <dbReference type="NCBI Taxonomy" id="765699"/>
    <lineage>
        <taxon>Bacteria</taxon>
        <taxon>Pseudomonadati</taxon>
        <taxon>Pseudomonadota</taxon>
        <taxon>Alphaproteobacteria</taxon>
        <taxon>Rhodobacterales</taxon>
        <taxon>Paracoccaceae</taxon>
        <taxon>Allgaiera</taxon>
    </lineage>
</organism>
<keyword evidence="6" id="KW-1185">Reference proteome</keyword>
<dbReference type="EMBL" id="FNOB01000004">
    <property type="protein sequence ID" value="SDW52178.1"/>
    <property type="molecule type" value="Genomic_DNA"/>
</dbReference>
<dbReference type="InterPro" id="IPR011970">
    <property type="entry name" value="MltB_2"/>
</dbReference>
<dbReference type="GO" id="GO:0008933">
    <property type="term" value="F:peptidoglycan lytic transglycosylase activity"/>
    <property type="evidence" value="ECO:0007669"/>
    <property type="project" value="TreeGrafter"/>
</dbReference>
<dbReference type="EMBL" id="BNAB01000001">
    <property type="protein sequence ID" value="GHD98182.1"/>
    <property type="molecule type" value="Genomic_DNA"/>
</dbReference>
<keyword evidence="1" id="KW-0732">Signal</keyword>
<evidence type="ECO:0000313" key="4">
    <source>
        <dbReference type="EMBL" id="GHD98182.1"/>
    </source>
</evidence>
<reference evidence="4" key="3">
    <citation type="submission" date="2023-06" db="EMBL/GenBank/DDBJ databases">
        <authorList>
            <person name="Sun Q."/>
            <person name="Zhou Y."/>
        </authorList>
    </citation>
    <scope>NUCLEOTIDE SEQUENCE</scope>
    <source>
        <strain evidence="4">CGMCC 1.10859</strain>
    </source>
</reference>
<dbReference type="InterPro" id="IPR031304">
    <property type="entry name" value="SLT_2"/>
</dbReference>
<dbReference type="Proteomes" id="UP000199541">
    <property type="component" value="Unassembled WGS sequence"/>
</dbReference>
<evidence type="ECO:0000313" key="7">
    <source>
        <dbReference type="Proteomes" id="UP000634647"/>
    </source>
</evidence>
<dbReference type="InterPro" id="IPR043426">
    <property type="entry name" value="MltB-like"/>
</dbReference>
<dbReference type="RefSeq" id="WP_051646072.1">
    <property type="nucleotide sequence ID" value="NZ_BNAB01000001.1"/>
</dbReference>
<dbReference type="SUPFAM" id="SSF47090">
    <property type="entry name" value="PGBD-like"/>
    <property type="match status" value="1"/>
</dbReference>
<dbReference type="PANTHER" id="PTHR30163">
    <property type="entry name" value="MEMBRANE-BOUND LYTIC MUREIN TRANSGLYCOSYLASE B"/>
    <property type="match status" value="1"/>
</dbReference>
<accession>A0AAN4UNB2</accession>
<evidence type="ECO:0000313" key="6">
    <source>
        <dbReference type="Proteomes" id="UP000199541"/>
    </source>
</evidence>
<feature type="chain" id="PRO_5042846844" evidence="1">
    <location>
        <begin position="22"/>
        <end position="432"/>
    </location>
</feature>
<dbReference type="Gene3D" id="1.10.8.350">
    <property type="entry name" value="Bacterial muramidase"/>
    <property type="match status" value="1"/>
</dbReference>
<feature type="domain" description="Peptidoglycan binding-like" evidence="2">
    <location>
        <begin position="377"/>
        <end position="430"/>
    </location>
</feature>
<evidence type="ECO:0000259" key="2">
    <source>
        <dbReference type="Pfam" id="PF01471"/>
    </source>
</evidence>
<dbReference type="InterPro" id="IPR023346">
    <property type="entry name" value="Lysozyme-like_dom_sf"/>
</dbReference>
<name>A0AAN4UNB2_9RHOB</name>
<gene>
    <name evidence="4" type="primary">MltB</name>
    <name evidence="4" type="ORF">GCM10008024_00670</name>
    <name evidence="5" type="ORF">SAMN05444006_104150</name>
</gene>